<name>A0AAE1N8G5_9FABA</name>
<organism evidence="1 2">
    <name type="scientific">Acacia crassicarpa</name>
    <name type="common">northern wattle</name>
    <dbReference type="NCBI Taxonomy" id="499986"/>
    <lineage>
        <taxon>Eukaryota</taxon>
        <taxon>Viridiplantae</taxon>
        <taxon>Streptophyta</taxon>
        <taxon>Embryophyta</taxon>
        <taxon>Tracheophyta</taxon>
        <taxon>Spermatophyta</taxon>
        <taxon>Magnoliopsida</taxon>
        <taxon>eudicotyledons</taxon>
        <taxon>Gunneridae</taxon>
        <taxon>Pentapetalae</taxon>
        <taxon>rosids</taxon>
        <taxon>fabids</taxon>
        <taxon>Fabales</taxon>
        <taxon>Fabaceae</taxon>
        <taxon>Caesalpinioideae</taxon>
        <taxon>mimosoid clade</taxon>
        <taxon>Acacieae</taxon>
        <taxon>Acacia</taxon>
    </lineage>
</organism>
<evidence type="ECO:0000313" key="2">
    <source>
        <dbReference type="Proteomes" id="UP001293593"/>
    </source>
</evidence>
<proteinExistence type="predicted"/>
<sequence>MASKKKQSKGIALLSNVEMEDELTMSPEPEDEGLDGNGRVITGEELQTTNVIYHLLIKLCPAKFFLSFLWTPHPNIGYAQRMNIT</sequence>
<dbReference type="Proteomes" id="UP001293593">
    <property type="component" value="Unassembled WGS sequence"/>
</dbReference>
<accession>A0AAE1N8G5</accession>
<dbReference type="EMBL" id="JAWXYG010000001">
    <property type="protein sequence ID" value="KAK4283921.1"/>
    <property type="molecule type" value="Genomic_DNA"/>
</dbReference>
<protein>
    <submittedName>
        <fullName evidence="1">Uncharacterized protein</fullName>
    </submittedName>
</protein>
<keyword evidence="2" id="KW-1185">Reference proteome</keyword>
<evidence type="ECO:0000313" key="1">
    <source>
        <dbReference type="EMBL" id="KAK4283921.1"/>
    </source>
</evidence>
<gene>
    <name evidence="1" type="ORF">QN277_000822</name>
</gene>
<reference evidence="1" key="1">
    <citation type="submission" date="2023-10" db="EMBL/GenBank/DDBJ databases">
        <title>Chromosome-level genome of the transformable northern wattle, Acacia crassicarpa.</title>
        <authorList>
            <person name="Massaro I."/>
            <person name="Sinha N.R."/>
            <person name="Poethig S."/>
            <person name="Leichty A.R."/>
        </authorList>
    </citation>
    <scope>NUCLEOTIDE SEQUENCE</scope>
    <source>
        <strain evidence="1">Acra3RX</strain>
        <tissue evidence="1">Leaf</tissue>
    </source>
</reference>
<dbReference type="AlphaFoldDB" id="A0AAE1N8G5"/>
<comment type="caution">
    <text evidence="1">The sequence shown here is derived from an EMBL/GenBank/DDBJ whole genome shotgun (WGS) entry which is preliminary data.</text>
</comment>